<dbReference type="GO" id="GO:0032259">
    <property type="term" value="P:methylation"/>
    <property type="evidence" value="ECO:0007669"/>
    <property type="project" value="UniProtKB-KW"/>
</dbReference>
<comment type="catalytic activity">
    <reaction evidence="7">
        <text>a 2'-deoxycytidine in DNA + S-adenosyl-L-methionine = a 5-methyl-2'-deoxycytidine in DNA + S-adenosyl-L-homocysteine + H(+)</text>
        <dbReference type="Rhea" id="RHEA:13681"/>
        <dbReference type="Rhea" id="RHEA-COMP:11369"/>
        <dbReference type="Rhea" id="RHEA-COMP:11370"/>
        <dbReference type="ChEBI" id="CHEBI:15378"/>
        <dbReference type="ChEBI" id="CHEBI:57856"/>
        <dbReference type="ChEBI" id="CHEBI:59789"/>
        <dbReference type="ChEBI" id="CHEBI:85452"/>
        <dbReference type="ChEBI" id="CHEBI:85454"/>
        <dbReference type="EC" id="2.1.1.37"/>
    </reaction>
</comment>
<dbReference type="NCBIfam" id="TIGR00675">
    <property type="entry name" value="dcm"/>
    <property type="match status" value="1"/>
</dbReference>
<dbReference type="GO" id="GO:0044027">
    <property type="term" value="P:negative regulation of gene expression via chromosomal CpG island methylation"/>
    <property type="evidence" value="ECO:0007669"/>
    <property type="project" value="TreeGrafter"/>
</dbReference>
<keyword evidence="2 5" id="KW-0808">Transferase</keyword>
<dbReference type="InterPro" id="IPR050390">
    <property type="entry name" value="C5-Methyltransferase"/>
</dbReference>
<dbReference type="PROSITE" id="PS00095">
    <property type="entry name" value="C5_MTASE_2"/>
    <property type="match status" value="1"/>
</dbReference>
<evidence type="ECO:0000256" key="5">
    <source>
        <dbReference type="PROSITE-ProRule" id="PRU01016"/>
    </source>
</evidence>
<gene>
    <name evidence="8" type="ORF">HZF06_09470</name>
</gene>
<keyword evidence="4" id="KW-0680">Restriction system</keyword>
<comment type="similarity">
    <text evidence="5 6">Belongs to the class I-like SAM-binding methyltransferase superfamily. C5-methyltransferase family.</text>
</comment>
<feature type="active site" evidence="5">
    <location>
        <position position="81"/>
    </location>
</feature>
<protein>
    <recommendedName>
        <fullName evidence="7">Cytosine-specific methyltransferase</fullName>
        <ecNumber evidence="7">2.1.1.37</ecNumber>
    </recommendedName>
</protein>
<reference evidence="8 9" key="1">
    <citation type="submission" date="2020-07" db="EMBL/GenBank/DDBJ databases">
        <title>Electron transfer.</title>
        <authorList>
            <person name="Huang L."/>
            <person name="Liu X."/>
            <person name="Zhou S."/>
        </authorList>
    </citation>
    <scope>NUCLEOTIDE SEQUENCE [LARGE SCALE GENOMIC DNA]</scope>
    <source>
        <strain evidence="8 9">Lx1</strain>
    </source>
</reference>
<sequence>MYKYKLVDLFAGAGGLSYGFLQTGKFKVEMAVEINDSAKETYRINHNNENVDIRGNILDVDFKQVKKIHGDIDFVIGGPPCQGFSNANRQKSTLISNNNKLVKEYIRAIEELRPKGFVLENVKTMDSKTHKFYLSKNDINDCIIKGLQKKDEKVQVSINSEIIKDTKGLIVDIYKGKSNINLYLLDENIVAFIKNISKTKQLDSYIDNNKSIWQITKENWSRYHNSYINNKYKELFNMLYGELNAKSYDKIIEISDKITNVQKLLYKLKEVVDNKIIVNNFDLDGDNVIFEMVSYNIFSYVKQKLSSLGYEVKPYILNAADYGVAQLRNRLIVIGIKEELLNGKEIEAPKVIYTKDQYMKIGDAIKDLENYEVSYNVDEKSKVIREKNFVYGKLNGYLADSEIISNMITTETRKIAMDRFKALKPGENFHSLDESLKTTYAQPSRTQSSIYKRLDYTTTCGTVTNVRKSMWIHPKKDRALSIREAARLQSFPDSFEFAGTKDQQYQQIGNAVPPMLARVIAEKVLNLIGDKANESLEDILKRGK</sequence>
<dbReference type="RefSeq" id="WP_181603314.1">
    <property type="nucleotide sequence ID" value="NZ_CP059378.1"/>
</dbReference>
<proteinExistence type="inferred from homology"/>
<evidence type="ECO:0000313" key="8">
    <source>
        <dbReference type="EMBL" id="QLY81793.1"/>
    </source>
</evidence>
<evidence type="ECO:0000256" key="3">
    <source>
        <dbReference type="ARBA" id="ARBA00022691"/>
    </source>
</evidence>
<evidence type="ECO:0000256" key="1">
    <source>
        <dbReference type="ARBA" id="ARBA00022603"/>
    </source>
</evidence>
<name>A0A7D6ZWW4_9CLOT</name>
<evidence type="ECO:0000256" key="6">
    <source>
        <dbReference type="RuleBase" id="RU000416"/>
    </source>
</evidence>
<dbReference type="PROSITE" id="PS51679">
    <property type="entry name" value="SAM_MT_C5"/>
    <property type="match status" value="1"/>
</dbReference>
<dbReference type="EC" id="2.1.1.37" evidence="7"/>
<dbReference type="KEGG" id="cint:HZF06_09470"/>
<evidence type="ECO:0000313" key="9">
    <source>
        <dbReference type="Proteomes" id="UP000512286"/>
    </source>
</evidence>
<dbReference type="AlphaFoldDB" id="A0A7D6ZWW4"/>
<dbReference type="Proteomes" id="UP000512286">
    <property type="component" value="Chromosome"/>
</dbReference>
<keyword evidence="3 5" id="KW-0949">S-adenosyl-L-methionine</keyword>
<dbReference type="PRINTS" id="PR00105">
    <property type="entry name" value="C5METTRFRASE"/>
</dbReference>
<dbReference type="REBASE" id="423004">
    <property type="entry name" value="M.CinLx1ORF9470P"/>
</dbReference>
<dbReference type="PANTHER" id="PTHR10629">
    <property type="entry name" value="CYTOSINE-SPECIFIC METHYLTRANSFERASE"/>
    <property type="match status" value="1"/>
</dbReference>
<dbReference type="GO" id="GO:0009307">
    <property type="term" value="P:DNA restriction-modification system"/>
    <property type="evidence" value="ECO:0007669"/>
    <property type="project" value="UniProtKB-KW"/>
</dbReference>
<organism evidence="8 9">
    <name type="scientific">Clostridium intestinale</name>
    <dbReference type="NCBI Taxonomy" id="36845"/>
    <lineage>
        <taxon>Bacteria</taxon>
        <taxon>Bacillati</taxon>
        <taxon>Bacillota</taxon>
        <taxon>Clostridia</taxon>
        <taxon>Eubacteriales</taxon>
        <taxon>Clostridiaceae</taxon>
        <taxon>Clostridium</taxon>
    </lineage>
</organism>
<dbReference type="Pfam" id="PF00145">
    <property type="entry name" value="DNA_methylase"/>
    <property type="match status" value="2"/>
</dbReference>
<dbReference type="InterPro" id="IPR001525">
    <property type="entry name" value="C5_MeTfrase"/>
</dbReference>
<dbReference type="InterPro" id="IPR031303">
    <property type="entry name" value="C5_meth_CS"/>
</dbReference>
<accession>A0A7D6ZWW4</accession>
<evidence type="ECO:0000256" key="4">
    <source>
        <dbReference type="ARBA" id="ARBA00022747"/>
    </source>
</evidence>
<dbReference type="InterPro" id="IPR029063">
    <property type="entry name" value="SAM-dependent_MTases_sf"/>
</dbReference>
<dbReference type="GO" id="GO:0003677">
    <property type="term" value="F:DNA binding"/>
    <property type="evidence" value="ECO:0007669"/>
    <property type="project" value="TreeGrafter"/>
</dbReference>
<keyword evidence="1 5" id="KW-0489">Methyltransferase</keyword>
<evidence type="ECO:0000256" key="7">
    <source>
        <dbReference type="RuleBase" id="RU000417"/>
    </source>
</evidence>
<dbReference type="InterPro" id="IPR018117">
    <property type="entry name" value="C5_DNA_meth_AS"/>
</dbReference>
<dbReference type="SUPFAM" id="SSF53335">
    <property type="entry name" value="S-adenosyl-L-methionine-dependent methyltransferases"/>
    <property type="match status" value="1"/>
</dbReference>
<dbReference type="EMBL" id="CP059378">
    <property type="protein sequence ID" value="QLY81793.1"/>
    <property type="molecule type" value="Genomic_DNA"/>
</dbReference>
<evidence type="ECO:0000256" key="2">
    <source>
        <dbReference type="ARBA" id="ARBA00022679"/>
    </source>
</evidence>
<dbReference type="Gene3D" id="3.90.120.10">
    <property type="entry name" value="DNA Methylase, subunit A, domain 2"/>
    <property type="match status" value="1"/>
</dbReference>
<dbReference type="PROSITE" id="PS00094">
    <property type="entry name" value="C5_MTASE_1"/>
    <property type="match status" value="1"/>
</dbReference>
<dbReference type="PANTHER" id="PTHR10629:SF52">
    <property type="entry name" value="DNA (CYTOSINE-5)-METHYLTRANSFERASE 1"/>
    <property type="match status" value="1"/>
</dbReference>
<dbReference type="GO" id="GO:0003886">
    <property type="term" value="F:DNA (cytosine-5-)-methyltransferase activity"/>
    <property type="evidence" value="ECO:0007669"/>
    <property type="project" value="UniProtKB-EC"/>
</dbReference>
<dbReference type="Gene3D" id="3.40.50.150">
    <property type="entry name" value="Vaccinia Virus protein VP39"/>
    <property type="match status" value="2"/>
</dbReference>